<organism evidence="1 2">
    <name type="scientific">Colletotrichum karsti</name>
    <dbReference type="NCBI Taxonomy" id="1095194"/>
    <lineage>
        <taxon>Eukaryota</taxon>
        <taxon>Fungi</taxon>
        <taxon>Dikarya</taxon>
        <taxon>Ascomycota</taxon>
        <taxon>Pezizomycotina</taxon>
        <taxon>Sordariomycetes</taxon>
        <taxon>Hypocreomycetidae</taxon>
        <taxon>Glomerellales</taxon>
        <taxon>Glomerellaceae</taxon>
        <taxon>Colletotrichum</taxon>
        <taxon>Colletotrichum boninense species complex</taxon>
    </lineage>
</organism>
<dbReference type="RefSeq" id="XP_038744324.1">
    <property type="nucleotide sequence ID" value="XM_038890274.1"/>
</dbReference>
<evidence type="ECO:0000313" key="1">
    <source>
        <dbReference type="EMBL" id="KAF9874863.1"/>
    </source>
</evidence>
<accession>A0A9P6I1R7</accession>
<dbReference type="OrthoDB" id="47059at2759"/>
<sequence>MLLRDRQDCVPLRNILAEDDIIVLLTPVVVPYNRHAENDRDPFEPLGRAIASRHALIRHVPYTKRGGINKIHSEFIRRAKAVVFVVSGPPVDGDVSQLEMAETARTLANERPQILVACCELQAQDIPDEKFPTIVQIAGYTPSELETAASIMFGEYRPQPINAVPVQNLVIAPRHWPVEGNMGWYDQYARLDGTPHIEDVIIGLEGETIVAIALTYIPNSGSPIDEDLPWAKTIGMDVGGVTCICITDDNREMVNSRDSVMIRLLDTCVKMLAERGMRQMFIDAVKGGNAGFQSLGKDKRWLPSATD</sequence>
<dbReference type="Proteomes" id="UP000781932">
    <property type="component" value="Unassembled WGS sequence"/>
</dbReference>
<comment type="caution">
    <text evidence="1">The sequence shown here is derived from an EMBL/GenBank/DDBJ whole genome shotgun (WGS) entry which is preliminary data.</text>
</comment>
<gene>
    <name evidence="1" type="ORF">CkaCkLH20_07557</name>
</gene>
<reference evidence="1" key="1">
    <citation type="submission" date="2020-03" db="EMBL/GenBank/DDBJ databases">
        <authorList>
            <person name="He L."/>
        </authorList>
    </citation>
    <scope>NUCLEOTIDE SEQUENCE</scope>
    <source>
        <strain evidence="1">CkLH20</strain>
    </source>
</reference>
<reference evidence="1" key="2">
    <citation type="submission" date="2020-11" db="EMBL/GenBank/DDBJ databases">
        <title>Whole genome sequencing of Colletotrichum sp.</title>
        <authorList>
            <person name="Li H."/>
        </authorList>
    </citation>
    <scope>NUCLEOTIDE SEQUENCE</scope>
    <source>
        <strain evidence="1">CkLH20</strain>
    </source>
</reference>
<proteinExistence type="predicted"/>
<dbReference type="AlphaFoldDB" id="A0A9P6I1R7"/>
<evidence type="ECO:0000313" key="2">
    <source>
        <dbReference type="Proteomes" id="UP000781932"/>
    </source>
</evidence>
<keyword evidence="2" id="KW-1185">Reference proteome</keyword>
<dbReference type="GeneID" id="62163348"/>
<name>A0A9P6I1R7_9PEZI</name>
<protein>
    <submittedName>
        <fullName evidence="1">Acetyltransferase</fullName>
    </submittedName>
</protein>
<dbReference type="EMBL" id="JAATWM020000024">
    <property type="protein sequence ID" value="KAF9874863.1"/>
    <property type="molecule type" value="Genomic_DNA"/>
</dbReference>